<gene>
    <name evidence="1" type="ORF">SPRG_10877</name>
</gene>
<dbReference type="GeneID" id="24132963"/>
<dbReference type="KEGG" id="spar:SPRG_10877"/>
<dbReference type="PANTHER" id="PTHR40866:SF1">
    <property type="entry name" value="BED-TYPE DOMAIN-CONTAINING PROTEIN"/>
    <property type="match status" value="1"/>
</dbReference>
<dbReference type="VEuPathDB" id="FungiDB:SPRG_10877"/>
<dbReference type="RefSeq" id="XP_012205226.1">
    <property type="nucleotide sequence ID" value="XM_012349836.1"/>
</dbReference>
<dbReference type="PANTHER" id="PTHR40866">
    <property type="entry name" value="BED-TYPE DOMAIN-CONTAINING PROTEIN"/>
    <property type="match status" value="1"/>
</dbReference>
<protein>
    <submittedName>
        <fullName evidence="1">Uncharacterized protein</fullName>
    </submittedName>
</protein>
<keyword evidence="2" id="KW-1185">Reference proteome</keyword>
<dbReference type="Proteomes" id="UP000030745">
    <property type="component" value="Unassembled WGS sequence"/>
</dbReference>
<sequence>MYIKLDRVEPKKLRKYLRLVMRRVKADVRASLPPKFALVVERCVGESGAPFLGLFAAYALENELQMPLLALYHDTTPTDAGCEVEYAGFLDLILADMKRTRADIVCMVASVESPFKLIADDMDVPVVTCASSRLDAAILAFVGTPEYAESINAVRDLMNELQKLRTGVRYCSMRKLYPVLEDDAKTWPSTMAMLQRYFKLRPLLAASESYAPLLGLVTAADETVLETLLTHLSNLDSVAKHLLVTERSSLSDVRQLLDGLLLDYPSMTPFLNADSVESPAFEKAVVKLQQGLKLHATDRAALRDFESPAATTPSSAGETDYATRLLKRARLEGDDKYVEILKVLPSTANRIQHAFATAENGVLPSNIETLLFLQLNRSCWPLSVVADVVATAHREADDAADDDCSDNEDECSHFV</sequence>
<evidence type="ECO:0000313" key="2">
    <source>
        <dbReference type="Proteomes" id="UP000030745"/>
    </source>
</evidence>
<dbReference type="EMBL" id="KK583246">
    <property type="protein sequence ID" value="KDO24090.1"/>
    <property type="molecule type" value="Genomic_DNA"/>
</dbReference>
<dbReference type="AlphaFoldDB" id="A0A067C4M2"/>
<accession>A0A067C4M2</accession>
<dbReference type="OrthoDB" id="125057at2759"/>
<dbReference type="OMA" id="GCASYRL"/>
<proteinExistence type="predicted"/>
<evidence type="ECO:0000313" key="1">
    <source>
        <dbReference type="EMBL" id="KDO24090.1"/>
    </source>
</evidence>
<organism evidence="1 2">
    <name type="scientific">Saprolegnia parasitica (strain CBS 223.65)</name>
    <dbReference type="NCBI Taxonomy" id="695850"/>
    <lineage>
        <taxon>Eukaryota</taxon>
        <taxon>Sar</taxon>
        <taxon>Stramenopiles</taxon>
        <taxon>Oomycota</taxon>
        <taxon>Saprolegniomycetes</taxon>
        <taxon>Saprolegniales</taxon>
        <taxon>Saprolegniaceae</taxon>
        <taxon>Saprolegnia</taxon>
    </lineage>
</organism>
<name>A0A067C4M2_SAPPC</name>
<reference evidence="1 2" key="1">
    <citation type="journal article" date="2013" name="PLoS Genet.">
        <title>Distinctive expansion of potential virulence genes in the genome of the oomycete fish pathogen Saprolegnia parasitica.</title>
        <authorList>
            <person name="Jiang R.H."/>
            <person name="de Bruijn I."/>
            <person name="Haas B.J."/>
            <person name="Belmonte R."/>
            <person name="Lobach L."/>
            <person name="Christie J."/>
            <person name="van den Ackerveken G."/>
            <person name="Bottin A."/>
            <person name="Bulone V."/>
            <person name="Diaz-Moreno S.M."/>
            <person name="Dumas B."/>
            <person name="Fan L."/>
            <person name="Gaulin E."/>
            <person name="Govers F."/>
            <person name="Grenville-Briggs L.J."/>
            <person name="Horner N.R."/>
            <person name="Levin J.Z."/>
            <person name="Mammella M."/>
            <person name="Meijer H.J."/>
            <person name="Morris P."/>
            <person name="Nusbaum C."/>
            <person name="Oome S."/>
            <person name="Phillips A.J."/>
            <person name="van Rooyen D."/>
            <person name="Rzeszutek E."/>
            <person name="Saraiva M."/>
            <person name="Secombes C.J."/>
            <person name="Seidl M.F."/>
            <person name="Snel B."/>
            <person name="Stassen J.H."/>
            <person name="Sykes S."/>
            <person name="Tripathy S."/>
            <person name="van den Berg H."/>
            <person name="Vega-Arreguin J.C."/>
            <person name="Wawra S."/>
            <person name="Young S.K."/>
            <person name="Zeng Q."/>
            <person name="Dieguez-Uribeondo J."/>
            <person name="Russ C."/>
            <person name="Tyler B.M."/>
            <person name="van West P."/>
        </authorList>
    </citation>
    <scope>NUCLEOTIDE SEQUENCE [LARGE SCALE GENOMIC DNA]</scope>
    <source>
        <strain evidence="1 2">CBS 223.65</strain>
    </source>
</reference>